<keyword evidence="8 10" id="KW-1015">Disulfide bond</keyword>
<feature type="disulfide bond" evidence="10">
    <location>
        <begin position="330"/>
        <end position="339"/>
    </location>
</feature>
<dbReference type="SUPFAM" id="SSF57196">
    <property type="entry name" value="EGF/Laminin"/>
    <property type="match status" value="7"/>
</dbReference>
<dbReference type="Gene3D" id="2.10.25.10">
    <property type="entry name" value="Laminin"/>
    <property type="match status" value="7"/>
</dbReference>
<evidence type="ECO:0000256" key="6">
    <source>
        <dbReference type="ARBA" id="ARBA00022989"/>
    </source>
</evidence>
<dbReference type="SMART" id="SM00723">
    <property type="entry name" value="AMOP"/>
    <property type="match status" value="1"/>
</dbReference>
<evidence type="ECO:0000259" key="15">
    <source>
        <dbReference type="PROSITE" id="PS51233"/>
    </source>
</evidence>
<dbReference type="GO" id="GO:0007160">
    <property type="term" value="P:cell-matrix adhesion"/>
    <property type="evidence" value="ECO:0007669"/>
    <property type="project" value="InterPro"/>
</dbReference>
<keyword evidence="2 10" id="KW-0245">EGF-like domain</keyword>
<evidence type="ECO:0000259" key="14">
    <source>
        <dbReference type="PROSITE" id="PS50856"/>
    </source>
</evidence>
<dbReference type="InterPro" id="IPR000742">
    <property type="entry name" value="EGF"/>
</dbReference>
<feature type="disulfide bond" evidence="10">
    <location>
        <begin position="1979"/>
        <end position="1988"/>
    </location>
</feature>
<evidence type="ECO:0000256" key="4">
    <source>
        <dbReference type="ARBA" id="ARBA00022729"/>
    </source>
</evidence>
<dbReference type="InterPro" id="IPR003886">
    <property type="entry name" value="NIDO_dom"/>
</dbReference>
<feature type="transmembrane region" description="Helical" evidence="12">
    <location>
        <begin position="3777"/>
        <end position="3800"/>
    </location>
</feature>
<dbReference type="PROSITE" id="PS00022">
    <property type="entry name" value="EGF_1"/>
    <property type="match status" value="8"/>
</dbReference>
<dbReference type="SUPFAM" id="SSF49313">
    <property type="entry name" value="Cadherin-like"/>
    <property type="match status" value="1"/>
</dbReference>
<keyword evidence="7 12" id="KW-0472">Membrane</keyword>
<dbReference type="InterPro" id="IPR051495">
    <property type="entry name" value="Epithelial_Barrier/Signaling"/>
</dbReference>
<dbReference type="EMBL" id="JAODUP010000090">
    <property type="protein sequence ID" value="KAK2162859.1"/>
    <property type="molecule type" value="Genomic_DNA"/>
</dbReference>
<feature type="compositionally biased region" description="Basic and acidic residues" evidence="11">
    <location>
        <begin position="3814"/>
        <end position="3823"/>
    </location>
</feature>
<evidence type="ECO:0000313" key="17">
    <source>
        <dbReference type="Proteomes" id="UP001208570"/>
    </source>
</evidence>
<feature type="domain" description="EGF-like" evidence="13">
    <location>
        <begin position="1642"/>
        <end position="1680"/>
    </location>
</feature>
<dbReference type="InterPro" id="IPR005533">
    <property type="entry name" value="AMOP_dom"/>
</dbReference>
<evidence type="ECO:0000256" key="9">
    <source>
        <dbReference type="ARBA" id="ARBA00023180"/>
    </source>
</evidence>
<feature type="disulfide bond" evidence="10">
    <location>
        <begin position="1391"/>
        <end position="1400"/>
    </location>
</feature>
<dbReference type="SMART" id="SM00179">
    <property type="entry name" value="EGF_CA"/>
    <property type="match status" value="8"/>
</dbReference>
<reference evidence="16" key="1">
    <citation type="journal article" date="2023" name="Mol. Biol. Evol.">
        <title>Third-Generation Sequencing Reveals the Adaptive Role of the Epigenome in Three Deep-Sea Polychaetes.</title>
        <authorList>
            <person name="Perez M."/>
            <person name="Aroh O."/>
            <person name="Sun Y."/>
            <person name="Lan Y."/>
            <person name="Juniper S.K."/>
            <person name="Young C.R."/>
            <person name="Angers B."/>
            <person name="Qian P.Y."/>
        </authorList>
    </citation>
    <scope>NUCLEOTIDE SEQUENCE</scope>
    <source>
        <strain evidence="16">P08H-3</strain>
    </source>
</reference>
<dbReference type="FunFam" id="2.10.25.10:FF:000173">
    <property type="entry name" value="Neurogenic locus notch protein 2"/>
    <property type="match status" value="1"/>
</dbReference>
<keyword evidence="4" id="KW-0732">Signal</keyword>
<feature type="domain" description="EGF-like" evidence="13">
    <location>
        <begin position="2281"/>
        <end position="2317"/>
    </location>
</feature>
<feature type="compositionally biased region" description="Acidic residues" evidence="11">
    <location>
        <begin position="1858"/>
        <end position="1897"/>
    </location>
</feature>
<feature type="region of interest" description="Disordered" evidence="11">
    <location>
        <begin position="1054"/>
        <end position="1074"/>
    </location>
</feature>
<keyword evidence="3 12" id="KW-0812">Transmembrane</keyword>
<evidence type="ECO:0000259" key="13">
    <source>
        <dbReference type="PROSITE" id="PS50026"/>
    </source>
</evidence>
<evidence type="ECO:0000256" key="8">
    <source>
        <dbReference type="ARBA" id="ARBA00023157"/>
    </source>
</evidence>
<dbReference type="FunFam" id="2.10.25.10:FF:000012">
    <property type="entry name" value="Delta-like protein"/>
    <property type="match status" value="1"/>
</dbReference>
<sequence length="3857" mass="434950">MSESLTKSSIFSCGRYLGSKCHIDPGEVFKIEFILDMKFNERLLSTESGYFRVVRSALIAELTDILRHQPGFVSVNITSLWKHASQRTAVEAFISFDNALKSPKTLFVTSRLAWRLGQSFATRNTLNLGGYIGSVKLAKFPSSASYISLSVFDEKKQTMTAPLTKRNMIQTGFVIDYEWKSEYEDLDLETTKTFLESIDLSALFGLKLITSYRIVKFEKAPDNKLKVIVQLRFRSQQTDSAYYNITSSIATNLITVFSKSDVSVRIGTEKVTFIVIKSGMFFELSLISENGGYQPAVPVPQDVCFLFKKYNMCQNNGVCISVSSAPTCSCPDSHEGEFCERSRLSFDKLMMNFCLELDWSVVYNDSKSAPYRHLVDDTVLPKLNALAVKFNSENSIKVNMSHFGLVRGENNKVCAWFSLTSPMQPDVISYTEYFTNITDFFTLRITKNIGAFSMINFGTEKRVVYIRSKIFNIKTNSYDFVLLASGCDLFDFFDYCGENGRCYRENIVSRCRCTPFATGERCHIYITPARECRVDKPLMVEDFYRSCEKTGNSCPENYTCESGFSTPTLNVCCRKVDSEVVVFNFTLGIAWLETFSDMKNEETKQFAGKIEQSLGAIFHLKQEYVETKVTSFRPTGNDVRVLVNITYITNDPDNKLLIIAEFASIWQKGIMKIDGQLSIDENVYITLVPLYDNTYLTVSTSKSKQTVCVSGINECVNKIDVSIDVNSIDYLCKLDSCFTKFIQDCNKEKQYGIMALTNFMKKACQHRYTSNCLTDALFCVSQNFKRSFFDVMEICGTDVDTTRTCLKDINQVQCQNDTIDDIYYTDGVTIWYNYQCVHSCTEDNCQQILQDFDPQQDNVCLFFSQYSECLIERLTNCGPQSWTTLASRIKTIKDIITNKCNNSLSNDLEDECGFGCLSVLLSDIGQSLYSSYPHYCGSWQLFGACLTRSDERCTDRQEIRDILAEVQSSLAGSFQAACFTDDCNVTVGLRCASQLKLRIDLAIGWEQDRWWKQDCTLTRWTKPKVTQTGTGHQPKRVDPDSCSYYNPVTGQCHEVDQKDDDDDDDDDNKPPVPVIRQSEQKSCASEFGWGVLCKDDIEPMKCLISSVVQCTPHVNKLVVPYMDVLLRDLKMEKCEQNGDVKTPNCSIEAIKLVDDIRNFSRLLLEHSIEVNLNTTSLCQDWQTIRKTLETFLTNKTIYCDQFKRVVRLIHIQLSQIFDDICTSADCQITEAYKCVNELVFWQTNNRLPKWSIIKRMWRRSNIRDAHDEDSSEEDSDVHDLGWDDDSSEEDSDEVHDPGWDDDSSQEDSGSVEWPEDRNNTYCWMIAEVEKCISWHSVKCSKDSLYWVDVALNNTLELNPKWQSCDEPCSSYPCQHGGSCQNSENGTYICNCPAEYTGKNCETPLCKEYEAEKCMYSYMSHVFGPIFNTVNDFSWFTGDEGICRLTKETMNCISVNTEFCPGDVKHRYLAFTNVTLQRVNLTCQAFQPCDLLDFDGLCSCFVPRLGCLEKLGLIEDSNNVTHLDTTIFCRVWSEVGECLLKKDKCDFFTGFYLAIGNYLCPSPTCSVKSNLHCQAGLYELQIKHPSGVPNCECSEKENFCSDYGSYMTCVARSEISCSSWWNEWSHTTVTAISRNISNIERCDDPCIGNLCENGANCTADKDADDGYRCHCPIGYTGKRCENDICVEHEAMTCFSEFWHHAFDVEAGNFYLSGLCGDVVVKVKGCISKSIQFCPNSIKFKFEALLATTVKQIEEACKGHELPPLHSCPLYEWRPFSVCMKENFITRFLNRSSSILDLDRFCSADLSCIIDGTGCLWYRELAVIFIDIFCPGRPMCDVYSSMTCIETYGMNYVGLGDCPPPDDGDNDDDDDDNSDDYDYEDSDQSESDESEGSNDDSDDSGTRKKNTEDEQNSSQSLDDAPPEWNCPACKEWVKARFAALAEANVSLKCNDPCSPNPCQNGGACSHRWDDEEDKMDYTCSCPQGYEGKHCNEATEPLDRRCPISSLTHLLDCADDMFNPSLITQNKMHRPHLDIPEFCSTGVRCLRMGDDCDVIRRVFLMFFDLVCPRDNCRIKYSLECIWKFEDGTGYGPEECRPDQNSGRSVDHRKSPSRPCTGEDQEETCQNGQSCDADRSDEDNGQQPSGGRDGDSIWDLFHFDFDRYRRNESSADGTSCLWGWMSPRCYATDTDDSEQSDEEDDRSGVLPWPTFGRTGFGWGTSPPFFGKDKDDHSDDTDNDDDLTCRWFNRTNECILKSTKECSRVWVDWINKAFQKTKQSVLDLCKDSCLPNPCLNGGSCQPNERDNYVCHCVKGWQGEKCEERTCKVAEAKLCIYNFVSKLITTSSANGIELDSVCGTVNETLRCIDINIVHCSSDEQLYFKGFKEIILNKVETVCLEQPPKCSNESKTLLSECIGNSGLKKVLDESAGIKSLCWANIQCFLTIEADCWQIALIKDILIFSCDIKNIQCDIRQSLHCISSYAAEVEWQLGDDLPSSIINDGLLPPLDKDHLPSIPGIGYDFCLSANMSVSCVYNHTVGCTSSWGDFLSRKLTNITKSASVSTFCKDPCAKHPCKHGYCESDGFAPRCYCNPGYTGQFCEDEINRCDIESFRMCIGNVSVVIEKSNIVTCRNIEASLQCLGIHSLTCDNFFGEANMASYVYLWSKAKLQRCNVTKPKFPLVELDLCVANATITCTKTAVTTFINETTHLTYDDGHSIIEHEFTSSCRYFKTALLCVNNISVTCVNSNDAILRTVKMTESSLSVGIDLQCSSCEAVKAEDCITLMDVAIINGSFCNIDNYTDVLFSTKPDTLPSCSDICSFIDVTEVCVTRSLTSCQNTTKTSIMAKWRSVKSKLSDQCLSVCWPNPCLVGGTCNVINNTDYFCTCPSDRRLGQRCEIASDCMFDFGPSYGDKEIYSDLEKKVDIGRGIQLYDDVYSSFYISINGYISFSGKPKFTSFLTFPTSGMTLLAPFFAGQDLSCGGRIFYQVYRRSSKNNDHETSLLDKASDDVKEAIANQNDHFKAQVVIVITWYNVVGIPYNKYSKPPEPQPADKCLSWIESTIDLTQYKLPSCPCNYRLITSDQRFRHTTPKGGQYCANSTRIYKATYSGKTYEYQQVCSYSRDGYLQTSRPFGASATVVNQVEGPSDKEAFDFCCRMSTRHCDDFFSVRPISNCFSYRSPLIALLWGDPHIITIDRHMYTFNGIGDYVLMRIGEENDPEFDFQGRMEPVRSGNATIYTGFAIRVRGGMKYVIVFDRQTNGLKLIVNDEVKPTMAKNSYKYNVNWEDRSSLMIDFSSFSDIGFESLIVQARADMLSMIPQFNYKLLRRRPLGLMGITTNNVFQSANGRRRLSGPSLFPDQLSGEGRGWCGHPCDHNTRFTEDELRMSCGDSQTCRFDACATGDLTIASVTREIESDFKNKTDIFENTPPEIFGDRRILAKVGEEVRFTLTVIDKDRDSWVVFTADGYNANNAIFDNKTVTFVWTPTDTRPVDISFVAVDSRGSYSSVFQVELILCSGCSGHGQCNYDIVSGLKDQPNFKMAECECDSGWQGEQCAYDEDGCLHGPCGFGGLCRDVPANDVNLKGGYVCISCGAGLVLKDSQCIVEIPVVPERAVTEIKNNKIGLVLYLDNLPWTDDYLNIETPKSVFLINFLEPILNELYGQIATHFHTTIRRFYRGSLAVEHQIQLTELSYETILDIARQLKQLTAGGVVINGVRYPVKAMHIIAGDGNEVEINNDCQFYDALDLCQNGGFCVMRDLNPECKCLSDTANAFCEEATSSTDLKLIISLSVMSVLFLLGIVIIAVWAARKAKMNKMPPAYQPEKDTTKLDADISPSQSDLSLGKQHAPRYHSWWPGHQPEVGSHA</sequence>
<keyword evidence="17" id="KW-1185">Reference proteome</keyword>
<dbReference type="PANTHER" id="PTHR13802">
    <property type="entry name" value="MUCIN 4-RELATED"/>
    <property type="match status" value="1"/>
</dbReference>
<feature type="domain" description="EGF-like" evidence="13">
    <location>
        <begin position="1948"/>
        <end position="1989"/>
    </location>
</feature>
<dbReference type="GO" id="GO:0016020">
    <property type="term" value="C:membrane"/>
    <property type="evidence" value="ECO:0007669"/>
    <property type="project" value="UniProtKB-SubCell"/>
</dbReference>
<feature type="domain" description="EGF-like" evidence="13">
    <location>
        <begin position="3727"/>
        <end position="3767"/>
    </location>
</feature>
<evidence type="ECO:0000256" key="5">
    <source>
        <dbReference type="ARBA" id="ARBA00022737"/>
    </source>
</evidence>
<evidence type="ECO:0000256" key="2">
    <source>
        <dbReference type="ARBA" id="ARBA00022536"/>
    </source>
</evidence>
<dbReference type="Pfam" id="PF00008">
    <property type="entry name" value="EGF"/>
    <property type="match status" value="3"/>
</dbReference>
<accession>A0AAD9K0T1</accession>
<evidence type="ECO:0000256" key="11">
    <source>
        <dbReference type="SAM" id="MobiDB-lite"/>
    </source>
</evidence>
<feature type="compositionally biased region" description="Acidic residues" evidence="11">
    <location>
        <begin position="1057"/>
        <end position="1067"/>
    </location>
</feature>
<comment type="caution">
    <text evidence="10">Lacks conserved residue(s) required for the propagation of feature annotation.</text>
</comment>
<dbReference type="Pfam" id="PF23263">
    <property type="entry name" value="C8-3_MUC4"/>
    <property type="match status" value="1"/>
</dbReference>
<feature type="domain" description="EGF-like" evidence="13">
    <location>
        <begin position="2854"/>
        <end position="2891"/>
    </location>
</feature>
<evidence type="ECO:0000313" key="16">
    <source>
        <dbReference type="EMBL" id="KAK2162859.1"/>
    </source>
</evidence>
<dbReference type="PANTHER" id="PTHR13802:SF52">
    <property type="entry name" value="MUCIN-4"/>
    <property type="match status" value="1"/>
</dbReference>
<keyword evidence="9" id="KW-0325">Glycoprotein</keyword>
<dbReference type="InterPro" id="IPR000082">
    <property type="entry name" value="SEA_dom"/>
</dbReference>
<evidence type="ECO:0000256" key="1">
    <source>
        <dbReference type="ARBA" id="ARBA00004370"/>
    </source>
</evidence>
<gene>
    <name evidence="16" type="ORF">LSH36_90g03000</name>
</gene>
<feature type="region of interest" description="Disordered" evidence="11">
    <location>
        <begin position="1854"/>
        <end position="1918"/>
    </location>
</feature>
<dbReference type="PROSITE" id="PS01186">
    <property type="entry name" value="EGF_2"/>
    <property type="match status" value="5"/>
</dbReference>
<dbReference type="InterPro" id="IPR001881">
    <property type="entry name" value="EGF-like_Ca-bd_dom"/>
</dbReference>
<dbReference type="InterPro" id="IPR056619">
    <property type="entry name" value="C8-3_MUC4"/>
</dbReference>
<feature type="disulfide bond" evidence="10">
    <location>
        <begin position="2585"/>
        <end position="2594"/>
    </location>
</feature>
<evidence type="ECO:0000256" key="12">
    <source>
        <dbReference type="SAM" id="Phobius"/>
    </source>
</evidence>
<comment type="caution">
    <text evidence="16">The sequence shown here is derived from an EMBL/GenBank/DDBJ whole genome shotgun (WGS) entry which is preliminary data.</text>
</comment>
<dbReference type="SUPFAM" id="SSF57184">
    <property type="entry name" value="Growth factor receptor domain"/>
    <property type="match status" value="1"/>
</dbReference>
<feature type="region of interest" description="Disordered" evidence="11">
    <location>
        <begin position="3810"/>
        <end position="3836"/>
    </location>
</feature>
<dbReference type="InterPro" id="IPR009030">
    <property type="entry name" value="Growth_fac_rcpt_cys_sf"/>
</dbReference>
<feature type="disulfide bond" evidence="10">
    <location>
        <begin position="2564"/>
        <end position="2574"/>
    </location>
</feature>
<dbReference type="PROSITE" id="PS50856">
    <property type="entry name" value="AMOP"/>
    <property type="match status" value="1"/>
</dbReference>
<name>A0AAD9K0T1_9ANNE</name>
<dbReference type="InterPro" id="IPR001846">
    <property type="entry name" value="VWF_type-D"/>
</dbReference>
<feature type="domain" description="EGF-like" evidence="13">
    <location>
        <begin position="1365"/>
        <end position="1401"/>
    </location>
</feature>
<evidence type="ECO:0000256" key="7">
    <source>
        <dbReference type="ARBA" id="ARBA00023136"/>
    </source>
</evidence>
<feature type="domain" description="AMOP" evidence="14">
    <location>
        <begin position="3040"/>
        <end position="3163"/>
    </location>
</feature>
<dbReference type="PROSITE" id="PS50026">
    <property type="entry name" value="EGF_3"/>
    <property type="match status" value="8"/>
</dbReference>
<feature type="domain" description="VWFD" evidence="15">
    <location>
        <begin position="3175"/>
        <end position="3369"/>
    </location>
</feature>
<feature type="region of interest" description="Disordered" evidence="11">
    <location>
        <begin position="2091"/>
        <end position="2147"/>
    </location>
</feature>
<feature type="disulfide bond" evidence="10">
    <location>
        <begin position="2307"/>
        <end position="2316"/>
    </location>
</feature>
<dbReference type="Pfam" id="PF06119">
    <property type="entry name" value="NIDO"/>
    <property type="match status" value="1"/>
</dbReference>
<organism evidence="16 17">
    <name type="scientific">Paralvinella palmiformis</name>
    <dbReference type="NCBI Taxonomy" id="53620"/>
    <lineage>
        <taxon>Eukaryota</taxon>
        <taxon>Metazoa</taxon>
        <taxon>Spiralia</taxon>
        <taxon>Lophotrochozoa</taxon>
        <taxon>Annelida</taxon>
        <taxon>Polychaeta</taxon>
        <taxon>Sedentaria</taxon>
        <taxon>Canalipalpata</taxon>
        <taxon>Terebellida</taxon>
        <taxon>Terebelliformia</taxon>
        <taxon>Alvinellidae</taxon>
        <taxon>Paralvinella</taxon>
    </lineage>
</organism>
<protein>
    <submittedName>
        <fullName evidence="16">Uncharacterized protein</fullName>
    </submittedName>
</protein>
<dbReference type="PROSITE" id="PS51233">
    <property type="entry name" value="VWFD"/>
    <property type="match status" value="1"/>
</dbReference>
<proteinExistence type="predicted"/>
<keyword evidence="6 12" id="KW-1133">Transmembrane helix</keyword>
<evidence type="ECO:0000256" key="3">
    <source>
        <dbReference type="ARBA" id="ARBA00022692"/>
    </source>
</evidence>
<evidence type="ECO:0000256" key="10">
    <source>
        <dbReference type="PROSITE-ProRule" id="PRU00076"/>
    </source>
</evidence>
<feature type="domain" description="EGF-like" evidence="13">
    <location>
        <begin position="300"/>
        <end position="340"/>
    </location>
</feature>
<dbReference type="FunFam" id="2.10.25.10:FF:000095">
    <property type="entry name" value="Notch, isoform B"/>
    <property type="match status" value="1"/>
</dbReference>
<dbReference type="InterPro" id="IPR015919">
    <property type="entry name" value="Cadherin-like_sf"/>
</dbReference>
<comment type="subcellular location">
    <subcellularLocation>
        <location evidence="1">Membrane</location>
    </subcellularLocation>
</comment>
<dbReference type="GO" id="GO:0005509">
    <property type="term" value="F:calcium ion binding"/>
    <property type="evidence" value="ECO:0007669"/>
    <property type="project" value="InterPro"/>
</dbReference>
<feature type="region of interest" description="Disordered" evidence="11">
    <location>
        <begin position="1264"/>
        <end position="1313"/>
    </location>
</feature>
<dbReference type="Pfam" id="PF01390">
    <property type="entry name" value="SEA"/>
    <property type="match status" value="1"/>
</dbReference>
<dbReference type="Proteomes" id="UP001208570">
    <property type="component" value="Unassembled WGS sequence"/>
</dbReference>
<dbReference type="SMART" id="SM00181">
    <property type="entry name" value="EGF"/>
    <property type="match status" value="11"/>
</dbReference>
<dbReference type="CDD" id="cd00054">
    <property type="entry name" value="EGF_CA"/>
    <property type="match status" value="4"/>
</dbReference>
<feature type="compositionally biased region" description="Acidic residues" evidence="11">
    <location>
        <begin position="1269"/>
        <end position="1305"/>
    </location>
</feature>
<feature type="disulfide bond" evidence="10">
    <location>
        <begin position="1670"/>
        <end position="1679"/>
    </location>
</feature>
<dbReference type="GO" id="GO:0005176">
    <property type="term" value="F:ErbB-2 class receptor binding"/>
    <property type="evidence" value="ECO:0007669"/>
    <property type="project" value="TreeGrafter"/>
</dbReference>
<feature type="domain" description="EGF-like" evidence="13">
    <location>
        <begin position="2561"/>
        <end position="2595"/>
    </location>
</feature>
<feature type="disulfide bond" evidence="10">
    <location>
        <begin position="3757"/>
        <end position="3766"/>
    </location>
</feature>
<keyword evidence="5" id="KW-0677">Repeat</keyword>